<dbReference type="GO" id="GO:0051301">
    <property type="term" value="P:cell division"/>
    <property type="evidence" value="ECO:0007669"/>
    <property type="project" value="UniProtKB-KW"/>
</dbReference>
<comment type="subcellular location">
    <subcellularLocation>
        <location evidence="3">Chromosome</location>
        <location evidence="3">Centromere</location>
        <location evidence="3">Kinetochore</location>
    </subcellularLocation>
    <subcellularLocation>
        <location evidence="2">Cytoplasm</location>
        <location evidence="2">Cytoskeleton</location>
        <location evidence="2">Spindle</location>
    </subcellularLocation>
    <subcellularLocation>
        <location evidence="1">Nucleus</location>
    </subcellularLocation>
</comment>
<evidence type="ECO:0000256" key="14">
    <source>
        <dbReference type="ARBA" id="ARBA00023242"/>
    </source>
</evidence>
<evidence type="ECO:0000256" key="8">
    <source>
        <dbReference type="ARBA" id="ARBA00022701"/>
    </source>
</evidence>
<evidence type="ECO:0000256" key="3">
    <source>
        <dbReference type="ARBA" id="ARBA00004629"/>
    </source>
</evidence>
<keyword evidence="14" id="KW-0539">Nucleus</keyword>
<comment type="similarity">
    <text evidence="4">Belongs to the DASH complex DUO1 family.</text>
</comment>
<evidence type="ECO:0000256" key="20">
    <source>
        <dbReference type="SAM" id="MobiDB-lite"/>
    </source>
</evidence>
<dbReference type="OrthoDB" id="4067138at2759"/>
<keyword evidence="22" id="KW-1185">Reference proteome</keyword>
<keyword evidence="9" id="KW-0498">Mitosis</keyword>
<dbReference type="STRING" id="436907.A7TR42"/>
<evidence type="ECO:0000256" key="12">
    <source>
        <dbReference type="ARBA" id="ARBA00023054"/>
    </source>
</evidence>
<keyword evidence="5" id="KW-0158">Chromosome</keyword>
<keyword evidence="15" id="KW-0131">Cell cycle</keyword>
<dbReference type="eggNOG" id="ENOG502S4KM">
    <property type="taxonomic scope" value="Eukaryota"/>
</dbReference>
<keyword evidence="10" id="KW-0159">Chromosome partition</keyword>
<evidence type="ECO:0000256" key="4">
    <source>
        <dbReference type="ARBA" id="ARBA00005366"/>
    </source>
</evidence>
<keyword evidence="12 19" id="KW-0175">Coiled coil</keyword>
<dbReference type="PANTHER" id="PTHR28216">
    <property type="entry name" value="DASH COMPLEX SUBUNIT DUO1"/>
    <property type="match status" value="1"/>
</dbReference>
<keyword evidence="8" id="KW-0493">Microtubule</keyword>
<name>A7TR42_VANPO</name>
<evidence type="ECO:0000256" key="1">
    <source>
        <dbReference type="ARBA" id="ARBA00004123"/>
    </source>
</evidence>
<feature type="region of interest" description="Disordered" evidence="20">
    <location>
        <begin position="138"/>
        <end position="206"/>
    </location>
</feature>
<dbReference type="AlphaFoldDB" id="A7TR42"/>
<dbReference type="PANTHER" id="PTHR28216:SF1">
    <property type="entry name" value="DASH COMPLEX SUBUNIT DUO1"/>
    <property type="match status" value="1"/>
</dbReference>
<protein>
    <recommendedName>
        <fullName evidence="17">DASH complex subunit DUO1</fullName>
    </recommendedName>
    <alternativeName>
        <fullName evidence="18">Outer kinetochore protein DUO1</fullName>
    </alternativeName>
</protein>
<evidence type="ECO:0000256" key="6">
    <source>
        <dbReference type="ARBA" id="ARBA00022490"/>
    </source>
</evidence>
<accession>A7TR42</accession>
<dbReference type="GO" id="GO:1990758">
    <property type="term" value="P:mitotic sister chromatid biorientation"/>
    <property type="evidence" value="ECO:0007669"/>
    <property type="project" value="EnsemblFungi"/>
</dbReference>
<evidence type="ECO:0000256" key="13">
    <source>
        <dbReference type="ARBA" id="ARBA00023212"/>
    </source>
</evidence>
<dbReference type="EMBL" id="DS480470">
    <property type="protein sequence ID" value="EDO15252.1"/>
    <property type="molecule type" value="Genomic_DNA"/>
</dbReference>
<feature type="compositionally biased region" description="Low complexity" evidence="20">
    <location>
        <begin position="155"/>
        <end position="172"/>
    </location>
</feature>
<sequence>MEDTSNIEKLIPAMFDQMRSNLGSSKNSAGQPVVTTQSLLKELEVLDKLVPLIEHIDVNLRNALPSHLEKIQETCKSTNMILDSWINIHSQAGYVHKLMDTSQGLGLDLEGKSVNERLLQETKEVEELKKQLILEEQKQNEKTMGHTGRNGAPISGRRVPPSSRYGRPPYRSAQSNSRLNPRATGIPNISSRITKPTASSSRKMFR</sequence>
<feature type="compositionally biased region" description="Polar residues" evidence="20">
    <location>
        <begin position="187"/>
        <end position="206"/>
    </location>
</feature>
<reference evidence="21 22" key="1">
    <citation type="journal article" date="2007" name="Proc. Natl. Acad. Sci. U.S.A.">
        <title>Independent sorting-out of thousands of duplicated gene pairs in two yeast species descended from a whole-genome duplication.</title>
        <authorList>
            <person name="Scannell D.R."/>
            <person name="Frank A.C."/>
            <person name="Conant G.C."/>
            <person name="Byrne K.P."/>
            <person name="Woolfit M."/>
            <person name="Wolfe K.H."/>
        </authorList>
    </citation>
    <scope>NUCLEOTIDE SEQUENCE [LARGE SCALE GENOMIC DNA]</scope>
    <source>
        <strain evidence="22">ATCC 22028 / DSM 70294 / BCRC 21397 / CBS 2163 / NBRC 10782 / NRRL Y-8283 / UCD 57-17</strain>
    </source>
</reference>
<keyword evidence="7" id="KW-0132">Cell division</keyword>
<dbReference type="GO" id="GO:1990976">
    <property type="term" value="P:protein transport along microtubule to mitotic spindle pole body"/>
    <property type="evidence" value="ECO:0007669"/>
    <property type="project" value="EnsemblFungi"/>
</dbReference>
<keyword evidence="13" id="KW-0206">Cytoskeleton</keyword>
<dbReference type="HOGENOM" id="CLU_114619_0_0_1"/>
<evidence type="ECO:0000256" key="18">
    <source>
        <dbReference type="ARBA" id="ARBA00044358"/>
    </source>
</evidence>
<dbReference type="OMA" id="DTWIKIQ"/>
<evidence type="ECO:0000313" key="22">
    <source>
        <dbReference type="Proteomes" id="UP000000267"/>
    </source>
</evidence>
<dbReference type="Proteomes" id="UP000000267">
    <property type="component" value="Unassembled WGS sequence"/>
</dbReference>
<dbReference type="GeneID" id="5543331"/>
<dbReference type="GO" id="GO:0042729">
    <property type="term" value="C:DASH complex"/>
    <property type="evidence" value="ECO:0007669"/>
    <property type="project" value="EnsemblFungi"/>
</dbReference>
<feature type="coiled-coil region" evidence="19">
    <location>
        <begin position="111"/>
        <end position="138"/>
    </location>
</feature>
<evidence type="ECO:0000256" key="9">
    <source>
        <dbReference type="ARBA" id="ARBA00022776"/>
    </source>
</evidence>
<dbReference type="RefSeq" id="XP_001643110.1">
    <property type="nucleotide sequence ID" value="XM_001643060.1"/>
</dbReference>
<dbReference type="GO" id="GO:0072686">
    <property type="term" value="C:mitotic spindle"/>
    <property type="evidence" value="ECO:0007669"/>
    <property type="project" value="InterPro"/>
</dbReference>
<organism evidence="22">
    <name type="scientific">Vanderwaltozyma polyspora (strain ATCC 22028 / DSM 70294 / BCRC 21397 / CBS 2163 / NBRC 10782 / NRRL Y-8283 / UCD 57-17)</name>
    <name type="common">Kluyveromyces polysporus</name>
    <dbReference type="NCBI Taxonomy" id="436907"/>
    <lineage>
        <taxon>Eukaryota</taxon>
        <taxon>Fungi</taxon>
        <taxon>Dikarya</taxon>
        <taxon>Ascomycota</taxon>
        <taxon>Saccharomycotina</taxon>
        <taxon>Saccharomycetes</taxon>
        <taxon>Saccharomycetales</taxon>
        <taxon>Saccharomycetaceae</taxon>
        <taxon>Vanderwaltozyma</taxon>
    </lineage>
</organism>
<evidence type="ECO:0000256" key="7">
    <source>
        <dbReference type="ARBA" id="ARBA00022618"/>
    </source>
</evidence>
<dbReference type="InParanoid" id="A7TR42"/>
<evidence type="ECO:0000256" key="19">
    <source>
        <dbReference type="SAM" id="Coils"/>
    </source>
</evidence>
<dbReference type="Pfam" id="PF08651">
    <property type="entry name" value="DASH_Duo1"/>
    <property type="match status" value="1"/>
</dbReference>
<evidence type="ECO:0000256" key="17">
    <source>
        <dbReference type="ARBA" id="ARBA00044152"/>
    </source>
</evidence>
<dbReference type="KEGG" id="vpo:Kpol_461p5"/>
<evidence type="ECO:0000256" key="15">
    <source>
        <dbReference type="ARBA" id="ARBA00023306"/>
    </source>
</evidence>
<dbReference type="GO" id="GO:0031116">
    <property type="term" value="P:positive regulation of microtubule polymerization"/>
    <property type="evidence" value="ECO:0007669"/>
    <property type="project" value="EnsemblFungi"/>
</dbReference>
<evidence type="ECO:0000256" key="2">
    <source>
        <dbReference type="ARBA" id="ARBA00004186"/>
    </source>
</evidence>
<evidence type="ECO:0000256" key="11">
    <source>
        <dbReference type="ARBA" id="ARBA00022838"/>
    </source>
</evidence>
<keyword evidence="6" id="KW-0963">Cytoplasm</keyword>
<dbReference type="GO" id="GO:0051987">
    <property type="term" value="P:positive regulation of attachment of spindle microtubules to kinetochore"/>
    <property type="evidence" value="ECO:0007669"/>
    <property type="project" value="EnsemblFungi"/>
</dbReference>
<dbReference type="GO" id="GO:0005874">
    <property type="term" value="C:microtubule"/>
    <property type="evidence" value="ECO:0007669"/>
    <property type="project" value="UniProtKB-KW"/>
</dbReference>
<proteinExistence type="inferred from homology"/>
<evidence type="ECO:0000256" key="16">
    <source>
        <dbReference type="ARBA" id="ARBA00023328"/>
    </source>
</evidence>
<dbReference type="FunCoup" id="A7TR42">
    <property type="interactions" value="86"/>
</dbReference>
<keyword evidence="11" id="KW-0995">Kinetochore</keyword>
<dbReference type="GO" id="GO:0051010">
    <property type="term" value="F:microtubule plus-end binding"/>
    <property type="evidence" value="ECO:0007669"/>
    <property type="project" value="EnsemblFungi"/>
</dbReference>
<evidence type="ECO:0000256" key="10">
    <source>
        <dbReference type="ARBA" id="ARBA00022829"/>
    </source>
</evidence>
<evidence type="ECO:0000313" key="21">
    <source>
        <dbReference type="EMBL" id="EDO15252.1"/>
    </source>
</evidence>
<dbReference type="PhylomeDB" id="A7TR42"/>
<keyword evidence="16" id="KW-0137">Centromere</keyword>
<evidence type="ECO:0000256" key="5">
    <source>
        <dbReference type="ARBA" id="ARBA00022454"/>
    </source>
</evidence>
<dbReference type="InterPro" id="IPR013960">
    <property type="entry name" value="DASH_Duo1"/>
</dbReference>
<gene>
    <name evidence="21" type="ORF">Kpol_461p5</name>
</gene>